<dbReference type="GO" id="GO:0046294">
    <property type="term" value="P:formaldehyde catabolic process"/>
    <property type="evidence" value="ECO:0007669"/>
    <property type="project" value="TreeGrafter"/>
</dbReference>
<comment type="cofactor">
    <cofactor evidence="1 7">
        <name>Zn(2+)</name>
        <dbReference type="ChEBI" id="CHEBI:29105"/>
    </cofactor>
</comment>
<dbReference type="InterPro" id="IPR002328">
    <property type="entry name" value="ADH_Zn_CS"/>
</dbReference>
<keyword evidence="4 7" id="KW-0862">Zinc</keyword>
<evidence type="ECO:0000256" key="3">
    <source>
        <dbReference type="ARBA" id="ARBA00022723"/>
    </source>
</evidence>
<sequence>MPPEQKGNAVPAPDTIRPHSTSIRAAVFDGTISVEPVDLADPRPGEVRVKIAAAGVCHSDLHVTTGAWDVPAPVVLGHEGSGVVTAVGEGVDDLEPGDHVVLSWVPGCGECRYCKAGRPAQCSLVASVVAVKGTLYDGTTRLSNERGTVHHYLGVSSYAEQVVVPRNGAIKVRKDAPLEDIAIVGCAIATGVGAVRNTAGVEPGSTVAVIGCGGVGLACVQGARLAGASRIVAVDVVAEKLELARKLGATDAVDASATDDVVAAMREVLPDGYDYVFDAIGKIATTEQAIAALGLGGAAVIVGLPPQGERASFDPLTLAEADQRILGSNYGSAVPERDIPALVDEVMAGNLDLASMISGRRPLEEAAAALDDLAAGHALRQLLIPSA</sequence>
<dbReference type="Gene3D" id="3.90.180.10">
    <property type="entry name" value="Medium-chain alcohol dehydrogenases, catalytic domain"/>
    <property type="match status" value="1"/>
</dbReference>
<keyword evidence="3 7" id="KW-0479">Metal-binding</keyword>
<keyword evidence="6" id="KW-0520">NAD</keyword>
<dbReference type="InterPro" id="IPR011032">
    <property type="entry name" value="GroES-like_sf"/>
</dbReference>
<dbReference type="InterPro" id="IPR020843">
    <property type="entry name" value="ER"/>
</dbReference>
<evidence type="ECO:0000256" key="1">
    <source>
        <dbReference type="ARBA" id="ARBA00001947"/>
    </source>
</evidence>
<accession>A0A653FHV6</accession>
<comment type="similarity">
    <text evidence="2 7">Belongs to the zinc-containing alcohol dehydrogenase family.</text>
</comment>
<dbReference type="Pfam" id="PF08240">
    <property type="entry name" value="ADH_N"/>
    <property type="match status" value="1"/>
</dbReference>
<dbReference type="EMBL" id="LR589640">
    <property type="protein sequence ID" value="VTP08671.1"/>
    <property type="molecule type" value="Genomic_DNA"/>
</dbReference>
<dbReference type="SUPFAM" id="SSF50129">
    <property type="entry name" value="GroES-like"/>
    <property type="match status" value="1"/>
</dbReference>
<dbReference type="Gene3D" id="3.40.50.720">
    <property type="entry name" value="NAD(P)-binding Rossmann-like Domain"/>
    <property type="match status" value="1"/>
</dbReference>
<evidence type="ECO:0000256" key="5">
    <source>
        <dbReference type="ARBA" id="ARBA00023002"/>
    </source>
</evidence>
<dbReference type="PROSITE" id="PS00059">
    <property type="entry name" value="ADH_ZINC"/>
    <property type="match status" value="1"/>
</dbReference>
<dbReference type="SMART" id="SM00829">
    <property type="entry name" value="PKS_ER"/>
    <property type="match status" value="1"/>
</dbReference>
<dbReference type="SUPFAM" id="SSF51735">
    <property type="entry name" value="NAD(P)-binding Rossmann-fold domains"/>
    <property type="match status" value="1"/>
</dbReference>
<dbReference type="GO" id="GO:0005829">
    <property type="term" value="C:cytosol"/>
    <property type="evidence" value="ECO:0007669"/>
    <property type="project" value="TreeGrafter"/>
</dbReference>
<proteinExistence type="inferred from homology"/>
<dbReference type="GO" id="GO:0008270">
    <property type="term" value="F:zinc ion binding"/>
    <property type="evidence" value="ECO:0007669"/>
    <property type="project" value="InterPro"/>
</dbReference>
<reference evidence="8" key="1">
    <citation type="submission" date="2019-05" db="EMBL/GenBank/DDBJ databases">
        <authorList>
            <person name="Naeem R."/>
            <person name="Antony C."/>
            <person name="Guan Q."/>
        </authorList>
    </citation>
    <scope>NUCLEOTIDE SEQUENCE</scope>
    <source>
        <strain evidence="8">1</strain>
    </source>
</reference>
<evidence type="ECO:0000256" key="6">
    <source>
        <dbReference type="ARBA" id="ARBA00023027"/>
    </source>
</evidence>
<name>A0A653FHV6_MYCSM</name>
<gene>
    <name evidence="8" type="ORF">BIN_B_02998</name>
</gene>
<evidence type="ECO:0000256" key="4">
    <source>
        <dbReference type="ARBA" id="ARBA00022833"/>
    </source>
</evidence>
<keyword evidence="5" id="KW-0560">Oxidoreductase</keyword>
<evidence type="ECO:0000256" key="2">
    <source>
        <dbReference type="ARBA" id="ARBA00008072"/>
    </source>
</evidence>
<dbReference type="PANTHER" id="PTHR43880:SF12">
    <property type="entry name" value="ALCOHOL DEHYDROGENASE CLASS-3"/>
    <property type="match status" value="1"/>
</dbReference>
<evidence type="ECO:0000256" key="7">
    <source>
        <dbReference type="RuleBase" id="RU361277"/>
    </source>
</evidence>
<dbReference type="FunFam" id="3.40.50.720:FF:000003">
    <property type="entry name" value="S-(hydroxymethyl)glutathione dehydrogenase"/>
    <property type="match status" value="1"/>
</dbReference>
<evidence type="ECO:0000313" key="8">
    <source>
        <dbReference type="EMBL" id="VTP08671.1"/>
    </source>
</evidence>
<protein>
    <submittedName>
        <fullName evidence="8">S-(Hydroxymethyl)mycothiol dehydrogenase</fullName>
    </submittedName>
</protein>
<dbReference type="InterPro" id="IPR013149">
    <property type="entry name" value="ADH-like_C"/>
</dbReference>
<dbReference type="InterPro" id="IPR013154">
    <property type="entry name" value="ADH-like_N"/>
</dbReference>
<dbReference type="InterPro" id="IPR036291">
    <property type="entry name" value="NAD(P)-bd_dom_sf"/>
</dbReference>
<organism evidence="8">
    <name type="scientific">Mycolicibacterium smegmatis</name>
    <name type="common">Mycobacterium smegmatis</name>
    <dbReference type="NCBI Taxonomy" id="1772"/>
    <lineage>
        <taxon>Bacteria</taxon>
        <taxon>Bacillati</taxon>
        <taxon>Actinomycetota</taxon>
        <taxon>Actinomycetes</taxon>
        <taxon>Mycobacteriales</taxon>
        <taxon>Mycobacteriaceae</taxon>
        <taxon>Mycolicibacterium</taxon>
    </lineage>
</organism>
<dbReference type="GO" id="GO:0051903">
    <property type="term" value="F:S-(hydroxymethyl)glutathione dehydrogenase [NAD(P)+] activity"/>
    <property type="evidence" value="ECO:0007669"/>
    <property type="project" value="TreeGrafter"/>
</dbReference>
<dbReference type="PANTHER" id="PTHR43880">
    <property type="entry name" value="ALCOHOL DEHYDROGENASE"/>
    <property type="match status" value="1"/>
</dbReference>
<dbReference type="AlphaFoldDB" id="A0A653FHV6"/>
<dbReference type="Pfam" id="PF00107">
    <property type="entry name" value="ADH_zinc_N"/>
    <property type="match status" value="1"/>
</dbReference>
<dbReference type="CDD" id="cd08279">
    <property type="entry name" value="Zn_ADH_class_III"/>
    <property type="match status" value="1"/>
</dbReference>